<dbReference type="RefSeq" id="WP_135394557.1">
    <property type="nucleotide sequence ID" value="NZ_SRMB01000001.1"/>
</dbReference>
<comment type="caution">
    <text evidence="1">The sequence shown here is derived from an EMBL/GenBank/DDBJ whole genome shotgun (WGS) entry which is preliminary data.</text>
</comment>
<dbReference type="Proteomes" id="UP000298471">
    <property type="component" value="Unassembled WGS sequence"/>
</dbReference>
<proteinExistence type="predicted"/>
<dbReference type="EMBL" id="SRMB01000001">
    <property type="protein sequence ID" value="TGE29781.1"/>
    <property type="molecule type" value="Genomic_DNA"/>
</dbReference>
<gene>
    <name evidence="1" type="ORF">E5K02_10065</name>
</gene>
<protein>
    <submittedName>
        <fullName evidence="1">Uncharacterized protein</fullName>
    </submittedName>
</protein>
<dbReference type="AlphaFoldDB" id="A0A4Z0QL55"/>
<organism evidence="1 2">
    <name type="scientific">Hymenobacter metallicola</name>
    <dbReference type="NCBI Taxonomy" id="2563114"/>
    <lineage>
        <taxon>Bacteria</taxon>
        <taxon>Pseudomonadati</taxon>
        <taxon>Bacteroidota</taxon>
        <taxon>Cytophagia</taxon>
        <taxon>Cytophagales</taxon>
        <taxon>Hymenobacteraceae</taxon>
        <taxon>Hymenobacter</taxon>
    </lineage>
</organism>
<name>A0A4Z0QL55_9BACT</name>
<reference evidence="1 2" key="1">
    <citation type="submission" date="2019-04" db="EMBL/GenBank/DDBJ databases">
        <authorList>
            <person name="Feng G."/>
            <person name="Zhang J."/>
            <person name="Zhu H."/>
        </authorList>
    </citation>
    <scope>NUCLEOTIDE SEQUENCE [LARGE SCALE GENOMIC DNA]</scope>
    <source>
        <strain evidence="1 2">9PBR-1</strain>
    </source>
</reference>
<accession>A0A4Z0QL55</accession>
<keyword evidence="2" id="KW-1185">Reference proteome</keyword>
<evidence type="ECO:0000313" key="1">
    <source>
        <dbReference type="EMBL" id="TGE29781.1"/>
    </source>
</evidence>
<sequence>MDFLCKFFSWLYTPKQPGPSFQDALNYIRREQQRQQQWFDKAVAEKRIQDAANFELHLLTWNKARRDLEAMQ</sequence>
<evidence type="ECO:0000313" key="2">
    <source>
        <dbReference type="Proteomes" id="UP000298471"/>
    </source>
</evidence>